<dbReference type="RefSeq" id="WP_169455618.1">
    <property type="nucleotide sequence ID" value="NZ_CP051774.1"/>
</dbReference>
<feature type="chain" id="PRO_5032826180" evidence="1">
    <location>
        <begin position="19"/>
        <end position="336"/>
    </location>
</feature>
<organism evidence="2 3">
    <name type="scientific">Luteolibacter luteus</name>
    <dbReference type="NCBI Taxonomy" id="2728835"/>
    <lineage>
        <taxon>Bacteria</taxon>
        <taxon>Pseudomonadati</taxon>
        <taxon>Verrucomicrobiota</taxon>
        <taxon>Verrucomicrobiia</taxon>
        <taxon>Verrucomicrobiales</taxon>
        <taxon>Verrucomicrobiaceae</taxon>
        <taxon>Luteolibacter</taxon>
    </lineage>
</organism>
<accession>A0A858RL80</accession>
<protein>
    <submittedName>
        <fullName evidence="2">Uncharacterized protein</fullName>
    </submittedName>
</protein>
<dbReference type="Proteomes" id="UP000501812">
    <property type="component" value="Chromosome"/>
</dbReference>
<proteinExistence type="predicted"/>
<keyword evidence="3" id="KW-1185">Reference proteome</keyword>
<evidence type="ECO:0000313" key="3">
    <source>
        <dbReference type="Proteomes" id="UP000501812"/>
    </source>
</evidence>
<evidence type="ECO:0000256" key="1">
    <source>
        <dbReference type="SAM" id="SignalP"/>
    </source>
</evidence>
<keyword evidence="1" id="KW-0732">Signal</keyword>
<dbReference type="AlphaFoldDB" id="A0A858RL80"/>
<dbReference type="KEGG" id="luo:HHL09_15955"/>
<gene>
    <name evidence="2" type="ORF">HHL09_15955</name>
</gene>
<dbReference type="EMBL" id="CP051774">
    <property type="protein sequence ID" value="QJE97218.1"/>
    <property type="molecule type" value="Genomic_DNA"/>
</dbReference>
<evidence type="ECO:0000313" key="2">
    <source>
        <dbReference type="EMBL" id="QJE97218.1"/>
    </source>
</evidence>
<name>A0A858RL80_9BACT</name>
<reference evidence="2 3" key="1">
    <citation type="submission" date="2020-04" db="EMBL/GenBank/DDBJ databases">
        <title>Luteolibacter sp. G-1-1-1 isolated from soil.</title>
        <authorList>
            <person name="Dahal R.H."/>
        </authorList>
    </citation>
    <scope>NUCLEOTIDE SEQUENCE [LARGE SCALE GENOMIC DNA]</scope>
    <source>
        <strain evidence="2 3">G-1-1-1</strain>
    </source>
</reference>
<sequence length="336" mass="36391">MKALTPLRLLALPAVVLAVAPSCKNNSEARKDPEWWRLEGERVELAHNVDLLKLKLANSAVNGTEFAARAEEVKQNAARIAELKLIAGDIRDEVAQLASAVDEQHENWVRSTRAAAVGREYVTFTGRGGRSYDHVVIKKVTDVGVEIRHANGSARLSAADLTPEQNAEFGLDPQLAHVALAQEKQDAAVYEDWLGSQIALANEAKVAADEAAAARRTEEVLVAARARSEAIKASAAAYEERGGRLREQPRSVGGTYWGGYYGRRYYSPSYYYYGGSRCYSRGVVGGFATIYRARYGSDTDCGYNHPSRVSAARSAPVSRGTVSAIQTISKGSTGVP</sequence>
<feature type="signal peptide" evidence="1">
    <location>
        <begin position="1"/>
        <end position="18"/>
    </location>
</feature>